<gene>
    <name evidence="1" type="ORF">NCTC10718_01238</name>
</gene>
<dbReference type="EMBL" id="UGWQ01000001">
    <property type="protein sequence ID" value="SUF68518.1"/>
    <property type="molecule type" value="Genomic_DNA"/>
</dbReference>
<name>A0A379QXG1_SALER</name>
<sequence>MIIEEKIKYFLLLLIMLITGCDDFLGHQEPPFIVYGDESVLKDTIINVNIIMNDRNHPGNLLYKTRSLLYKGDVYPISFRRDDDIIHYVIFYSNNNKINTLSFDAVIPWLKVKKRNAQVIVVKKYGQDIGIEYYGEKFNADNGRPVFVGQVVIPQNEFFEKNEMYRYGEKFSLNYFYGLFKD</sequence>
<accession>A0A379QXG1</accession>
<evidence type="ECO:0000313" key="2">
    <source>
        <dbReference type="Proteomes" id="UP000254332"/>
    </source>
</evidence>
<dbReference type="AlphaFoldDB" id="A0A379QXG1"/>
<evidence type="ECO:0008006" key="3">
    <source>
        <dbReference type="Google" id="ProtNLM"/>
    </source>
</evidence>
<dbReference type="RefSeq" id="WP_093987425.1">
    <property type="nucleotide sequence ID" value="NZ_JAWDKV010000005.1"/>
</dbReference>
<dbReference type="Proteomes" id="UP000254332">
    <property type="component" value="Unassembled WGS sequence"/>
</dbReference>
<evidence type="ECO:0000313" key="1">
    <source>
        <dbReference type="EMBL" id="SUF68518.1"/>
    </source>
</evidence>
<proteinExistence type="predicted"/>
<protein>
    <recommendedName>
        <fullName evidence="3">Lipoprotein</fullName>
    </recommendedName>
</protein>
<dbReference type="PROSITE" id="PS51257">
    <property type="entry name" value="PROKAR_LIPOPROTEIN"/>
    <property type="match status" value="1"/>
</dbReference>
<organism evidence="1 2">
    <name type="scientific">Salmonella enterica</name>
    <name type="common">Salmonella choleraesuis</name>
    <dbReference type="NCBI Taxonomy" id="28901"/>
    <lineage>
        <taxon>Bacteria</taxon>
        <taxon>Pseudomonadati</taxon>
        <taxon>Pseudomonadota</taxon>
        <taxon>Gammaproteobacteria</taxon>
        <taxon>Enterobacterales</taxon>
        <taxon>Enterobacteriaceae</taxon>
        <taxon>Salmonella</taxon>
    </lineage>
</organism>
<reference evidence="1 2" key="1">
    <citation type="submission" date="2018-06" db="EMBL/GenBank/DDBJ databases">
        <authorList>
            <consortium name="Pathogen Informatics"/>
            <person name="Doyle S."/>
        </authorList>
    </citation>
    <scope>NUCLEOTIDE SEQUENCE [LARGE SCALE GENOMIC DNA]</scope>
    <source>
        <strain evidence="1 2">NCTC10718</strain>
    </source>
</reference>